<evidence type="ECO:0000256" key="3">
    <source>
        <dbReference type="ARBA" id="ARBA00022679"/>
    </source>
</evidence>
<dbReference type="InterPro" id="IPR018201">
    <property type="entry name" value="Ketoacyl_synth_AS"/>
</dbReference>
<protein>
    <submittedName>
        <fullName evidence="6">Beta-ketoacyl-ACP synthase</fullName>
    </submittedName>
</protein>
<sequence>MASRPVAVTGIGIVTSLGKGASVNWDKLVAGQSGIHRLTRFPTDKLRTTIGGSVDFLLEEPFSATQLTFALAHTAAAEAVEMAGLGGPGDFPGELFLAAPPVEHEWPQRQRLDNQAPGTPHTYKGMLAAAAQAGEDLHVDFVNGTIADRLADEFGTKGSPITLTTACASGATAIQLGVEAIRRGQTKAALAIGTDGSIHMEALIRFTLLSALSTNNEDPTKAARPFAKGRDGFIMAEGAGALVLEDAEAAQARGATILGYIRGVGEAADTFHRTRSNPNGEAIIRAMNNALADAGVTPADIDYINAHGTSTPENDKMESFGIQAVFGERASKVPASSNKSMIGHTLTAAGAVEAAISILTLQHQILPPTINCDVPDPTISLDLVPNVARPAKVDTILSSSFGFGGQNVCLVIGRNPA</sequence>
<dbReference type="GO" id="GO:0005829">
    <property type="term" value="C:cytosol"/>
    <property type="evidence" value="ECO:0007669"/>
    <property type="project" value="TreeGrafter"/>
</dbReference>
<keyword evidence="7" id="KW-1185">Reference proteome</keyword>
<dbReference type="OrthoDB" id="9808669at2"/>
<dbReference type="GO" id="GO:0006633">
    <property type="term" value="P:fatty acid biosynthetic process"/>
    <property type="evidence" value="ECO:0007669"/>
    <property type="project" value="InterPro"/>
</dbReference>
<dbReference type="SUPFAM" id="SSF53901">
    <property type="entry name" value="Thiolase-like"/>
    <property type="match status" value="2"/>
</dbReference>
<evidence type="ECO:0000259" key="5">
    <source>
        <dbReference type="PROSITE" id="PS52004"/>
    </source>
</evidence>
<reference evidence="6 7" key="1">
    <citation type="submission" date="2018-09" db="EMBL/GenBank/DDBJ databases">
        <authorList>
            <person name="Zhu H."/>
        </authorList>
    </citation>
    <scope>NUCLEOTIDE SEQUENCE [LARGE SCALE GENOMIC DNA]</scope>
    <source>
        <strain evidence="6 7">K1W22B-8</strain>
    </source>
</reference>
<comment type="caution">
    <text evidence="6">The sequence shown here is derived from an EMBL/GenBank/DDBJ whole genome shotgun (WGS) entry which is preliminary data.</text>
</comment>
<dbReference type="Proteomes" id="UP000284605">
    <property type="component" value="Unassembled WGS sequence"/>
</dbReference>
<dbReference type="Pfam" id="PF00109">
    <property type="entry name" value="ketoacyl-synt"/>
    <property type="match status" value="2"/>
</dbReference>
<feature type="domain" description="Ketosynthase family 3 (KS3)" evidence="5">
    <location>
        <begin position="3"/>
        <end position="414"/>
    </location>
</feature>
<comment type="similarity">
    <text evidence="2 4">Belongs to the thiolase-like superfamily. Beta-ketoacyl-ACP synthases family.</text>
</comment>
<dbReference type="InterPro" id="IPR016039">
    <property type="entry name" value="Thiolase-like"/>
</dbReference>
<dbReference type="AlphaFoldDB" id="A0A418VTJ9"/>
<gene>
    <name evidence="6" type="ORF">D3874_25395</name>
</gene>
<proteinExistence type="inferred from homology"/>
<dbReference type="RefSeq" id="WP_119782524.1">
    <property type="nucleotide sequence ID" value="NZ_QYUK01000016.1"/>
</dbReference>
<accession>A0A418VTJ9</accession>
<evidence type="ECO:0000313" key="7">
    <source>
        <dbReference type="Proteomes" id="UP000284605"/>
    </source>
</evidence>
<dbReference type="InterPro" id="IPR014030">
    <property type="entry name" value="Ketoacyl_synth_N"/>
</dbReference>
<comment type="pathway">
    <text evidence="1">Lipid metabolism; fatty acid biosynthesis.</text>
</comment>
<dbReference type="CDD" id="cd00834">
    <property type="entry name" value="KAS_I_II"/>
    <property type="match status" value="1"/>
</dbReference>
<dbReference type="Gene3D" id="3.40.47.10">
    <property type="match status" value="1"/>
</dbReference>
<keyword evidence="3 4" id="KW-0808">Transferase</keyword>
<organism evidence="6 7">
    <name type="scientific">Oleomonas cavernae</name>
    <dbReference type="NCBI Taxonomy" id="2320859"/>
    <lineage>
        <taxon>Bacteria</taxon>
        <taxon>Pseudomonadati</taxon>
        <taxon>Pseudomonadota</taxon>
        <taxon>Alphaproteobacteria</taxon>
        <taxon>Acetobacterales</taxon>
        <taxon>Acetobacteraceae</taxon>
        <taxon>Oleomonas</taxon>
    </lineage>
</organism>
<dbReference type="SMART" id="SM00825">
    <property type="entry name" value="PKS_KS"/>
    <property type="match status" value="1"/>
</dbReference>
<dbReference type="GO" id="GO:0004315">
    <property type="term" value="F:3-oxoacyl-[acyl-carrier-protein] synthase activity"/>
    <property type="evidence" value="ECO:0007669"/>
    <property type="project" value="InterPro"/>
</dbReference>
<dbReference type="InterPro" id="IPR014031">
    <property type="entry name" value="Ketoacyl_synth_C"/>
</dbReference>
<dbReference type="PANTHER" id="PTHR11712">
    <property type="entry name" value="POLYKETIDE SYNTHASE-RELATED"/>
    <property type="match status" value="1"/>
</dbReference>
<dbReference type="PROSITE" id="PS00606">
    <property type="entry name" value="KS3_1"/>
    <property type="match status" value="1"/>
</dbReference>
<dbReference type="EMBL" id="QYUK01000016">
    <property type="protein sequence ID" value="RJF80472.1"/>
    <property type="molecule type" value="Genomic_DNA"/>
</dbReference>
<dbReference type="PANTHER" id="PTHR11712:SF336">
    <property type="entry name" value="3-OXOACYL-[ACYL-CARRIER-PROTEIN] SYNTHASE, MITOCHONDRIAL"/>
    <property type="match status" value="1"/>
</dbReference>
<name>A0A418VTJ9_9PROT</name>
<dbReference type="InterPro" id="IPR020841">
    <property type="entry name" value="PKS_Beta-ketoAc_synthase_dom"/>
</dbReference>
<dbReference type="NCBIfam" id="NF005076">
    <property type="entry name" value="PRK06501.1"/>
    <property type="match status" value="1"/>
</dbReference>
<evidence type="ECO:0000256" key="2">
    <source>
        <dbReference type="ARBA" id="ARBA00008467"/>
    </source>
</evidence>
<evidence type="ECO:0000313" key="6">
    <source>
        <dbReference type="EMBL" id="RJF80472.1"/>
    </source>
</evidence>
<dbReference type="PROSITE" id="PS52004">
    <property type="entry name" value="KS3_2"/>
    <property type="match status" value="1"/>
</dbReference>
<dbReference type="Pfam" id="PF02801">
    <property type="entry name" value="Ketoacyl-synt_C"/>
    <property type="match status" value="1"/>
</dbReference>
<evidence type="ECO:0000256" key="4">
    <source>
        <dbReference type="RuleBase" id="RU003694"/>
    </source>
</evidence>
<evidence type="ECO:0000256" key="1">
    <source>
        <dbReference type="ARBA" id="ARBA00005194"/>
    </source>
</evidence>
<dbReference type="InterPro" id="IPR000794">
    <property type="entry name" value="Beta-ketoacyl_synthase"/>
</dbReference>